<feature type="transmembrane region" description="Helical" evidence="8">
    <location>
        <begin position="406"/>
        <end position="424"/>
    </location>
</feature>
<protein>
    <submittedName>
        <fullName evidence="9">MBOAT family protein</fullName>
    </submittedName>
</protein>
<feature type="transmembrane region" description="Helical" evidence="8">
    <location>
        <begin position="444"/>
        <end position="463"/>
    </location>
</feature>
<dbReference type="PIRSF" id="PIRSF500217">
    <property type="entry name" value="AlgI"/>
    <property type="match status" value="1"/>
</dbReference>
<keyword evidence="7" id="KW-0808">Transferase</keyword>
<keyword evidence="4 8" id="KW-0812">Transmembrane</keyword>
<dbReference type="InterPro" id="IPR004299">
    <property type="entry name" value="MBOAT_fam"/>
</dbReference>
<evidence type="ECO:0000256" key="8">
    <source>
        <dbReference type="SAM" id="Phobius"/>
    </source>
</evidence>
<gene>
    <name evidence="9" type="ORF">GXP67_20305</name>
</gene>
<evidence type="ECO:0000313" key="9">
    <source>
        <dbReference type="EMBL" id="QHT68823.1"/>
    </source>
</evidence>
<sequence>MVFSSTVFLFLFLPIVLLIYYFSHPLFRNGILLIASLFFYAWGEIYYVFLMILTIAINYIGGLLIYNYRNIKFASAFFLFVVVAINLLFLLYYKYFNFIVDTFLPLKFILPISHTALIHLPIGISFYTFQNISYLVDVYRKEVNVQRNPFHLALYISLFPQLIAGPIIRYHDVDEQILKRDTTWEKFYDGFSRFFKGLGKKVLIANSMAMLADDIFKLPASDIPGIIAWLGIICYSLQIYFDFSGYSDMAIGLGKMFGFTFLENFNYPYISKSIQEFWRRWHISLSSWFRDYVYIPLGGSRRSQLITYRNLLTVFFLTGLWHGASWNFVVWGLFHGFFIILERIGLNSLLKKSYQPIQHLYALLVVIIGWVFFRAVDISYAVEYIQSMFGLNEGRNFSSLTYLDKYTLFMLGIGIIFSTPLRIYLSKQVSIFTMKYFTPRLHMFLENTFSYVFSLSMFLLSIIELAKSSYNPFIYFRF</sequence>
<keyword evidence="3 7" id="KW-1003">Cell membrane</keyword>
<feature type="transmembrane region" description="Helical" evidence="8">
    <location>
        <begin position="223"/>
        <end position="241"/>
    </location>
</feature>
<comment type="subcellular location">
    <subcellularLocation>
        <location evidence="1">Cell membrane</location>
        <topology evidence="1">Multi-pass membrane protein</topology>
    </subcellularLocation>
</comment>
<dbReference type="InterPro" id="IPR051085">
    <property type="entry name" value="MB_O-acyltransferase"/>
</dbReference>
<evidence type="ECO:0000256" key="2">
    <source>
        <dbReference type="ARBA" id="ARBA00010323"/>
    </source>
</evidence>
<dbReference type="Pfam" id="PF03062">
    <property type="entry name" value="MBOAT"/>
    <property type="match status" value="1"/>
</dbReference>
<dbReference type="PIRSF" id="PIRSF016636">
    <property type="entry name" value="AlgI_DltB"/>
    <property type="match status" value="1"/>
</dbReference>
<dbReference type="KEGG" id="rhoz:GXP67_20305"/>
<keyword evidence="6 7" id="KW-0472">Membrane</keyword>
<dbReference type="GO" id="GO:0042121">
    <property type="term" value="P:alginic acid biosynthetic process"/>
    <property type="evidence" value="ECO:0007669"/>
    <property type="project" value="InterPro"/>
</dbReference>
<dbReference type="EMBL" id="CP048222">
    <property type="protein sequence ID" value="QHT68823.1"/>
    <property type="molecule type" value="Genomic_DNA"/>
</dbReference>
<evidence type="ECO:0000256" key="5">
    <source>
        <dbReference type="ARBA" id="ARBA00022989"/>
    </source>
</evidence>
<proteinExistence type="inferred from homology"/>
<evidence type="ECO:0000313" key="10">
    <source>
        <dbReference type="Proteomes" id="UP000480178"/>
    </source>
</evidence>
<keyword evidence="10" id="KW-1185">Reference proteome</keyword>
<dbReference type="PANTHER" id="PTHR13285">
    <property type="entry name" value="ACYLTRANSFERASE"/>
    <property type="match status" value="1"/>
</dbReference>
<keyword evidence="7" id="KW-0012">Acyltransferase</keyword>
<feature type="transmembrane region" description="Helical" evidence="8">
    <location>
        <begin position="45"/>
        <end position="66"/>
    </location>
</feature>
<comment type="similarity">
    <text evidence="2 7">Belongs to the membrane-bound acyltransferase family.</text>
</comment>
<evidence type="ECO:0000256" key="1">
    <source>
        <dbReference type="ARBA" id="ARBA00004651"/>
    </source>
</evidence>
<feature type="transmembrane region" description="Helical" evidence="8">
    <location>
        <begin position="328"/>
        <end position="349"/>
    </location>
</feature>
<organism evidence="9 10">
    <name type="scientific">Rhodocytophaga rosea</name>
    <dbReference type="NCBI Taxonomy" id="2704465"/>
    <lineage>
        <taxon>Bacteria</taxon>
        <taxon>Pseudomonadati</taxon>
        <taxon>Bacteroidota</taxon>
        <taxon>Cytophagia</taxon>
        <taxon>Cytophagales</taxon>
        <taxon>Rhodocytophagaceae</taxon>
        <taxon>Rhodocytophaga</taxon>
    </lineage>
</organism>
<dbReference type="GO" id="GO:0016746">
    <property type="term" value="F:acyltransferase activity"/>
    <property type="evidence" value="ECO:0007669"/>
    <property type="project" value="UniProtKB-KW"/>
</dbReference>
<name>A0A6C0GMH1_9BACT</name>
<reference evidence="9 10" key="1">
    <citation type="submission" date="2020-01" db="EMBL/GenBank/DDBJ databases">
        <authorList>
            <person name="Kim M.K."/>
        </authorList>
    </citation>
    <scope>NUCLEOTIDE SEQUENCE [LARGE SCALE GENOMIC DNA]</scope>
    <source>
        <strain evidence="9 10">172606-1</strain>
    </source>
</reference>
<dbReference type="Proteomes" id="UP000480178">
    <property type="component" value="Chromosome"/>
</dbReference>
<feature type="transmembrane region" description="Helical" evidence="8">
    <location>
        <begin position="305"/>
        <end position="322"/>
    </location>
</feature>
<accession>A0A6C0GMH1</accession>
<evidence type="ECO:0000256" key="4">
    <source>
        <dbReference type="ARBA" id="ARBA00022692"/>
    </source>
</evidence>
<dbReference type="GO" id="GO:0005886">
    <property type="term" value="C:plasma membrane"/>
    <property type="evidence" value="ECO:0007669"/>
    <property type="project" value="UniProtKB-SubCell"/>
</dbReference>
<feature type="transmembrane region" description="Helical" evidence="8">
    <location>
        <begin position="361"/>
        <end position="382"/>
    </location>
</feature>
<feature type="transmembrane region" description="Helical" evidence="8">
    <location>
        <begin position="73"/>
        <end position="96"/>
    </location>
</feature>
<evidence type="ECO:0000256" key="7">
    <source>
        <dbReference type="PIRNR" id="PIRNR016636"/>
    </source>
</evidence>
<feature type="transmembrane region" description="Helical" evidence="8">
    <location>
        <begin position="150"/>
        <end position="168"/>
    </location>
</feature>
<evidence type="ECO:0000256" key="3">
    <source>
        <dbReference type="ARBA" id="ARBA00022475"/>
    </source>
</evidence>
<dbReference type="InterPro" id="IPR024194">
    <property type="entry name" value="Ac/AlaTfrase_AlgI/DltB"/>
</dbReference>
<dbReference type="InterPro" id="IPR028362">
    <property type="entry name" value="AlgI"/>
</dbReference>
<feature type="transmembrane region" description="Helical" evidence="8">
    <location>
        <begin position="108"/>
        <end position="129"/>
    </location>
</feature>
<evidence type="ECO:0000256" key="6">
    <source>
        <dbReference type="ARBA" id="ARBA00023136"/>
    </source>
</evidence>
<keyword evidence="5 8" id="KW-1133">Transmembrane helix</keyword>
<dbReference type="AlphaFoldDB" id="A0A6C0GMH1"/>
<feature type="transmembrane region" description="Helical" evidence="8">
    <location>
        <begin position="7"/>
        <end position="23"/>
    </location>
</feature>
<dbReference type="PANTHER" id="PTHR13285:SF18">
    <property type="entry name" value="PROTEIN-CYSTEINE N-PALMITOYLTRANSFERASE RASP"/>
    <property type="match status" value="1"/>
</dbReference>